<dbReference type="Pfam" id="PF24883">
    <property type="entry name" value="NPHP3_N"/>
    <property type="match status" value="1"/>
</dbReference>
<feature type="region of interest" description="Disordered" evidence="3">
    <location>
        <begin position="1278"/>
        <end position="1340"/>
    </location>
</feature>
<dbReference type="InterPro" id="IPR002110">
    <property type="entry name" value="Ankyrin_rpt"/>
</dbReference>
<dbReference type="PANTHER" id="PTHR24133:SF40">
    <property type="entry name" value="ANKYRIN REPEAT DOMAIN 44"/>
    <property type="match status" value="1"/>
</dbReference>
<feature type="repeat" description="ANK" evidence="2">
    <location>
        <begin position="2013"/>
        <end position="2045"/>
    </location>
</feature>
<feature type="domain" description="GPI inositol-deacylase winged helix" evidence="4">
    <location>
        <begin position="383"/>
        <end position="461"/>
    </location>
</feature>
<feature type="repeat" description="ANK" evidence="2">
    <location>
        <begin position="838"/>
        <end position="870"/>
    </location>
</feature>
<dbReference type="EMBL" id="JAGMUU010000006">
    <property type="protein sequence ID" value="KAH7150207.1"/>
    <property type="molecule type" value="Genomic_DNA"/>
</dbReference>
<dbReference type="Proteomes" id="UP000717696">
    <property type="component" value="Unassembled WGS sequence"/>
</dbReference>
<dbReference type="PANTHER" id="PTHR24133">
    <property type="entry name" value="ANKYRIN DOMAIN-CONTAINING"/>
    <property type="match status" value="1"/>
</dbReference>
<dbReference type="SUPFAM" id="SSF48403">
    <property type="entry name" value="Ankyrin repeat"/>
    <property type="match status" value="4"/>
</dbReference>
<dbReference type="SMART" id="SM00248">
    <property type="entry name" value="ANK"/>
    <property type="match status" value="27"/>
</dbReference>
<dbReference type="InterPro" id="IPR054471">
    <property type="entry name" value="GPIID_WHD"/>
</dbReference>
<feature type="repeat" description="ANK" evidence="2">
    <location>
        <begin position="1918"/>
        <end position="1945"/>
    </location>
</feature>
<dbReference type="PROSITE" id="PS50088">
    <property type="entry name" value="ANK_REPEAT"/>
    <property type="match status" value="11"/>
</dbReference>
<feature type="domain" description="Nephrocystin 3-like N-terminal" evidence="5">
    <location>
        <begin position="100"/>
        <end position="275"/>
    </location>
</feature>
<feature type="repeat" description="ANK" evidence="2">
    <location>
        <begin position="645"/>
        <end position="668"/>
    </location>
</feature>
<dbReference type="SUPFAM" id="SSF140860">
    <property type="entry name" value="Pseudo ankyrin repeat-like"/>
    <property type="match status" value="1"/>
</dbReference>
<feature type="compositionally biased region" description="Basic residues" evidence="3">
    <location>
        <begin position="958"/>
        <end position="972"/>
    </location>
</feature>
<evidence type="ECO:0000313" key="6">
    <source>
        <dbReference type="EMBL" id="KAH7150207.1"/>
    </source>
</evidence>
<feature type="repeat" description="ANK" evidence="2">
    <location>
        <begin position="871"/>
        <end position="903"/>
    </location>
</feature>
<dbReference type="Pfam" id="PF12796">
    <property type="entry name" value="Ank_2"/>
    <property type="match status" value="5"/>
</dbReference>
<comment type="caution">
    <text evidence="6">The sequence shown here is derived from an EMBL/GenBank/DDBJ whole genome shotgun (WGS) entry which is preliminary data.</text>
</comment>
<accession>A0A9P9F0R5</accession>
<dbReference type="Gene3D" id="1.25.40.20">
    <property type="entry name" value="Ankyrin repeat-containing domain"/>
    <property type="match status" value="8"/>
</dbReference>
<feature type="region of interest" description="Disordered" evidence="3">
    <location>
        <begin position="950"/>
        <end position="991"/>
    </location>
</feature>
<dbReference type="Gene3D" id="3.40.50.300">
    <property type="entry name" value="P-loop containing nucleotide triphosphate hydrolases"/>
    <property type="match status" value="1"/>
</dbReference>
<gene>
    <name evidence="6" type="ORF">B0J13DRAFT_285483</name>
</gene>
<dbReference type="InterPro" id="IPR052391">
    <property type="entry name" value="E3_Ligase-Neurotoxin"/>
</dbReference>
<dbReference type="PROSITE" id="PS50297">
    <property type="entry name" value="ANK_REP_REGION"/>
    <property type="match status" value="9"/>
</dbReference>
<dbReference type="InterPro" id="IPR036770">
    <property type="entry name" value="Ankyrin_rpt-contain_sf"/>
</dbReference>
<feature type="repeat" description="ANK" evidence="2">
    <location>
        <begin position="1758"/>
        <end position="1790"/>
    </location>
</feature>
<evidence type="ECO:0000313" key="7">
    <source>
        <dbReference type="Proteomes" id="UP000717696"/>
    </source>
</evidence>
<protein>
    <submittedName>
        <fullName evidence="6">Ankyrin repeat-containing domain protein</fullName>
    </submittedName>
</protein>
<feature type="compositionally biased region" description="Basic and acidic residues" evidence="3">
    <location>
        <begin position="2437"/>
        <end position="2478"/>
    </location>
</feature>
<feature type="compositionally biased region" description="Acidic residues" evidence="3">
    <location>
        <begin position="2479"/>
        <end position="2490"/>
    </location>
</feature>
<evidence type="ECO:0000259" key="5">
    <source>
        <dbReference type="Pfam" id="PF24883"/>
    </source>
</evidence>
<dbReference type="InterPro" id="IPR056884">
    <property type="entry name" value="NPHP3-like_N"/>
</dbReference>
<keyword evidence="7" id="KW-1185">Reference proteome</keyword>
<proteinExistence type="predicted"/>
<feature type="repeat" description="ANK" evidence="2">
    <location>
        <begin position="609"/>
        <end position="641"/>
    </location>
</feature>
<evidence type="ECO:0000256" key="1">
    <source>
        <dbReference type="ARBA" id="ARBA00022737"/>
    </source>
</evidence>
<dbReference type="SUPFAM" id="SSF52540">
    <property type="entry name" value="P-loop containing nucleoside triphosphate hydrolases"/>
    <property type="match status" value="1"/>
</dbReference>
<feature type="compositionally biased region" description="Low complexity" evidence="3">
    <location>
        <begin position="1279"/>
        <end position="1299"/>
    </location>
</feature>
<feature type="repeat" description="ANK" evidence="2">
    <location>
        <begin position="1725"/>
        <end position="1757"/>
    </location>
</feature>
<organism evidence="6 7">
    <name type="scientific">Dactylonectria estremocensis</name>
    <dbReference type="NCBI Taxonomy" id="1079267"/>
    <lineage>
        <taxon>Eukaryota</taxon>
        <taxon>Fungi</taxon>
        <taxon>Dikarya</taxon>
        <taxon>Ascomycota</taxon>
        <taxon>Pezizomycotina</taxon>
        <taxon>Sordariomycetes</taxon>
        <taxon>Hypocreomycetidae</taxon>
        <taxon>Hypocreales</taxon>
        <taxon>Nectriaceae</taxon>
        <taxon>Dactylonectria</taxon>
    </lineage>
</organism>
<evidence type="ECO:0000256" key="3">
    <source>
        <dbReference type="SAM" id="MobiDB-lite"/>
    </source>
</evidence>
<dbReference type="Pfam" id="PF22939">
    <property type="entry name" value="WHD_GPIID"/>
    <property type="match status" value="1"/>
</dbReference>
<sequence>MNNEYIFLVRLAKSVFSAGGENYMQQILSKEDEVLKLAQLHDTETLHFIETAVLRLRDQSNNNTRLLDEESHMKMILWLSTLPFPTHHETISESRTPNFGQWLLKHDKYQEWCETSSSCALWLHGIMGSGKTHLFSVVIDSLLATTTLHPNSTPFAYFYCLSTDSEPERSSADGILRSLLRQLTIGETQNQVRGFLSSEFERRAKAARLRGLDVPRLTRKECVDLIIEVANEDPVTILLDAADQIQEDHRCIVLECLDRVMVEAANVVKVFVTSRNDNEVPLAFPTAIEIIITGDNTHDDMVEFIFQKTNDARLLGGNLSSQTRDSLANALLNGAGEMFLWAQHQIQQLRKIKREEDLLPALETNILSDLDKLYEDDLSQILLAGSASRQLAIQIFSWLLYMKAPLTSTALVAAITTASIDPVALSPADVSALCSNLVMVDTDREVIRFAHQSIQEYLLRANQSLFSPTVAHTMLASTCIKASSRGPPGMEDLVSRLKEFYFYAATHWATHFRSAQVVNQDEELFKEMVSFVFEEEDWDVSLSFEVWLNICRDIARLLPRDDPMRLVLDAIPNDESSPLFLAAVFGMDGLLTLLAEPDQDTDWNQRNEQGHTAIYLTAAFGHVSSVSILIDKGAEVNIECGALGSPLHAACFRGHEEVVVRLLQAGASSTCGAKFENALEAASRGRRENVVLALVRSGSAIKSETDYEQAVQMAAEYGFSGVIDELRKPSFASFGEKDTPNRQKARMAKAIKGGQLAVLQIKLLGDVPDPSALLPKDAVAIAAFYGHVDVIDFLLSKGMSIEAEGQFGTPLRSSSLMNRKSTVQFLLQRGVNVKTGEAKGNALYVSAVKDHADIARMLMAEGADVNQKTGRLGTVLQAAAYHGHKSIVNMFLEAGADVHAKGHFRDAFHAAADGGHQEIIMMLLERGYKFRHTPPGPMCLRASPSRYRQLFRDSSPGRHNHPGSKRKSKNFKMTRENEDHPVKTETDETSDVSWSAAFEGHQRPSFAHSENYPLEASAAAGHQEVVEILLAQKGTLGIRDAAVRNALGAAVVNGHMGTVQLLFASVADDGPIEDCISLILNKAKREDREMVEYALGKAFESGCTEDEVNQMRLKLRPGPEKYKVTAIKPKVLRSDLIASCTAGDADTLLSILDCKHYSLLQAKDVAEGLQCAAKNGRESLLALWFDHRSFQQDPIIPDEALISAAGSGLNVFKLLHSRRQELLGSSDVLGRATYEACTKGNPEVLEYLVSSLGVDVNTEVPEVKKPIANKWASMILRIPSSPGDSSSGESDSGDPSSDESSSERPSDGYDLEESSSHESGSSSSSSGSSSPEFPLPREVVPEPDAERIALLKTTRLFSPLQAALRGFKPKWSFEKPTLLGRKEFSKHEEIVQLLLRHGADPNCLGGQDAYPIQFAARFCPDLVVKDLLDAGANASLVQNGDSALASAVKRELESFAITKRLLEARPPLPDDCSRRKQMLDMVLTFFKGDAERNYYHDCDDPDGCFLHAPSLKYVFEEGPGAVLELLLRSDETEKLDDIRYCLVLQMACFLGRKGLVQVLITRGVNVNGTGYYYGCPIQAAARTGQTAIVKILLEAGADINVLQGRWHTPLRAAIVGGYSAIVQLLIDQGADVKLRYKTERLYVNDSEKSPPTALQLALQDGNLDICKALLAADPTLIDDESHLPHPLIMACQKGDIEMATLLLEANVSPSIQGKKREYYYGIEDQDASPLHAAVAGGHVTLVEMLLVRGAEVNMEVNQCPTPLITAVENADLRMVRRLLDAGADVNCISDSGTALSRASGSKANMAVLKELIAAGATVVGPSPHPNCIKMACYEENLDTIDLLLDTLCSTSEHSDAFIDEALEAVTRQAKQNDKVIRLLLDYVRPTPKRFLQVCSSGSVSLVTYMLQQGMDVNGDEREDESPIQAAARHLSSGVVELLIQQGADVRSKWCQQRGPLVAALKSCAGPLLRRLEGHRPYYRGETSTLEFRHVQQCTDIVRLLLKNGAAVDVEEGDFGNPLHLACLIGSPAIVQLLVDHGLTVNDVGGYFETPLFAAMQGSNSDVELLILDNGVEVNHVHKTFGTALHFACKRVDQTLVRHLLQYGASAAVPNREGETALSFAFKIPRYRYSGESLSTIILQASKDIEISDHDILVAASSTDKDLVASLLEARKDKSVSEDLIVGYLRESRWPDGDTLKLLFDRSGGLGITEGMLMTGPSNMTLEALLEINRPLCKITAEILENQSDLTTMEMLLEHDQNINITEGVIIRVLQSSGSYDSRSSSGTELAFIKTLWERNPSLVVTQRMIKAAKSKSKLEFLLQRLDLAQGTLEYMATFICEKDFLYYDDQAGMLACIIRSDPEIKLTLRMVEKVMIVGGATPLDTFLTHDPNLEITENLFISIFGTFPTAREAQRMEFADILHRHGKRIVFTQKMRDAVDKAYQKQTDKDSRERFYRLRERDETPEEAEAREREMKNERSAGDSDDGGDGTDSE</sequence>
<feature type="compositionally biased region" description="Basic and acidic residues" evidence="3">
    <location>
        <begin position="973"/>
        <end position="986"/>
    </location>
</feature>
<feature type="repeat" description="ANK" evidence="2">
    <location>
        <begin position="1576"/>
        <end position="1604"/>
    </location>
</feature>
<feature type="repeat" description="ANK" evidence="2">
    <location>
        <begin position="1605"/>
        <end position="1637"/>
    </location>
</feature>
<keyword evidence="1" id="KW-0677">Repeat</keyword>
<evidence type="ECO:0000256" key="2">
    <source>
        <dbReference type="PROSITE-ProRule" id="PRU00023"/>
    </source>
</evidence>
<feature type="repeat" description="ANK" evidence="2">
    <location>
        <begin position="2079"/>
        <end position="2111"/>
    </location>
</feature>
<name>A0A9P9F0R5_9HYPO</name>
<dbReference type="InterPro" id="IPR027417">
    <property type="entry name" value="P-loop_NTPase"/>
</dbReference>
<feature type="compositionally biased region" description="Low complexity" evidence="3">
    <location>
        <begin position="1317"/>
        <end position="1330"/>
    </location>
</feature>
<reference evidence="6" key="1">
    <citation type="journal article" date="2021" name="Nat. Commun.">
        <title>Genetic determinants of endophytism in the Arabidopsis root mycobiome.</title>
        <authorList>
            <person name="Mesny F."/>
            <person name="Miyauchi S."/>
            <person name="Thiergart T."/>
            <person name="Pickel B."/>
            <person name="Atanasova L."/>
            <person name="Karlsson M."/>
            <person name="Huettel B."/>
            <person name="Barry K.W."/>
            <person name="Haridas S."/>
            <person name="Chen C."/>
            <person name="Bauer D."/>
            <person name="Andreopoulos W."/>
            <person name="Pangilinan J."/>
            <person name="LaButti K."/>
            <person name="Riley R."/>
            <person name="Lipzen A."/>
            <person name="Clum A."/>
            <person name="Drula E."/>
            <person name="Henrissat B."/>
            <person name="Kohler A."/>
            <person name="Grigoriev I.V."/>
            <person name="Martin F.M."/>
            <person name="Hacquard S."/>
        </authorList>
    </citation>
    <scope>NUCLEOTIDE SEQUENCE</scope>
    <source>
        <strain evidence="6">MPI-CAGE-AT-0021</strain>
    </source>
</reference>
<feature type="region of interest" description="Disordered" evidence="3">
    <location>
        <begin position="2437"/>
        <end position="2490"/>
    </location>
</feature>
<dbReference type="OrthoDB" id="7464126at2759"/>
<evidence type="ECO:0000259" key="4">
    <source>
        <dbReference type="Pfam" id="PF22939"/>
    </source>
</evidence>
<keyword evidence="2" id="KW-0040">ANK repeat</keyword>